<dbReference type="Pfam" id="PF03746">
    <property type="entry name" value="LamB_YcsF"/>
    <property type="match status" value="1"/>
</dbReference>
<comment type="function">
    <text evidence="1">Catalyzes the cleavage of 5-oxoproline to form L-glutamate coupled to the hydrolysis of ATP to ADP and inorganic phosphate.</text>
</comment>
<dbReference type="Proteomes" id="UP000474042">
    <property type="component" value="Unassembled WGS sequence"/>
</dbReference>
<dbReference type="InterPro" id="IPR005501">
    <property type="entry name" value="LamB/YcsF/PxpA-like"/>
</dbReference>
<keyword evidence="1" id="KW-0547">Nucleotide-binding</keyword>
<comment type="similarity">
    <text evidence="1">Belongs to the LamB/PxpA family.</text>
</comment>
<dbReference type="InterPro" id="IPR011330">
    <property type="entry name" value="Glyco_hydro/deAcase_b/a-brl"/>
</dbReference>
<dbReference type="Gene3D" id="3.20.20.370">
    <property type="entry name" value="Glycoside hydrolase/deacetylase"/>
    <property type="match status" value="1"/>
</dbReference>
<dbReference type="EMBL" id="WOFV02000135">
    <property type="protein sequence ID" value="NAS19959.1"/>
    <property type="molecule type" value="Genomic_DNA"/>
</dbReference>
<gene>
    <name evidence="1 2" type="primary">pxpA</name>
    <name evidence="3" type="ORF">CBLFYP62_03008</name>
    <name evidence="2" type="ORF">GND98_019610</name>
</gene>
<dbReference type="GO" id="GO:0017168">
    <property type="term" value="F:5-oxoprolinase (ATP-hydrolyzing) activity"/>
    <property type="evidence" value="ECO:0007669"/>
    <property type="project" value="UniProtKB-UniRule"/>
</dbReference>
<dbReference type="NCBIfam" id="NF003816">
    <property type="entry name" value="PRK05406.1-5"/>
    <property type="match status" value="1"/>
</dbReference>
<name>A0A6L9EUA4_CLOBU</name>
<dbReference type="CDD" id="cd10787">
    <property type="entry name" value="LamB_YcsF_like"/>
    <property type="match status" value="1"/>
</dbReference>
<dbReference type="SUPFAM" id="SSF88713">
    <property type="entry name" value="Glycoside hydrolase/deacetylase"/>
    <property type="match status" value="1"/>
</dbReference>
<dbReference type="HAMAP" id="MF_00691">
    <property type="entry name" value="PxpA"/>
    <property type="match status" value="1"/>
</dbReference>
<proteinExistence type="inferred from homology"/>
<protein>
    <recommendedName>
        <fullName evidence="1">5-oxoprolinase subunit A</fullName>
        <shortName evidence="1">5-OPase subunit A</shortName>
        <ecNumber evidence="1">3.5.2.9</ecNumber>
    </recommendedName>
    <alternativeName>
        <fullName evidence="1">5-oxoprolinase (ATP-hydrolyzing) subunit A</fullName>
    </alternativeName>
</protein>
<sequence length="255" mass="27775">MYRVDLNCDLGESFGNYKIGCDDEIIPYISSANIACGFHASDPLVMDKTVKLAKEYKVSVGAHPGLDDLAGFGRRNMNISCLEAKTMVQYQIGALNAFCIAYKIKMKHVKPHGALYNMAGKNLDLALAVCEGIKSINSDLILLGLSGSKLLEAAKIIGLRSASEVFADRAYNDDGSLVSRNIDGAVIVDENEAINRVVRMVKERKVESINGIDIPINAESICVHGDGARSLEFVKKINNTFKNECIEITELSNIV</sequence>
<dbReference type="EC" id="3.5.2.9" evidence="1"/>
<dbReference type="GO" id="GO:0005975">
    <property type="term" value="P:carbohydrate metabolic process"/>
    <property type="evidence" value="ECO:0007669"/>
    <property type="project" value="InterPro"/>
</dbReference>
<dbReference type="PANTHER" id="PTHR30292">
    <property type="entry name" value="UNCHARACTERIZED PROTEIN YBGL-RELATED"/>
    <property type="match status" value="1"/>
</dbReference>
<evidence type="ECO:0000256" key="1">
    <source>
        <dbReference type="HAMAP-Rule" id="MF_00691"/>
    </source>
</evidence>
<keyword evidence="1" id="KW-0067">ATP-binding</keyword>
<evidence type="ECO:0000313" key="2">
    <source>
        <dbReference type="EMBL" id="NAS19959.1"/>
    </source>
</evidence>
<dbReference type="RefSeq" id="WP_002581101.1">
    <property type="nucleotide sequence ID" value="NZ_CABIVR010000006.1"/>
</dbReference>
<reference evidence="3" key="1">
    <citation type="submission" date="2019-11" db="EMBL/GenBank/DDBJ databases">
        <authorList>
            <person name="Feng L."/>
        </authorList>
    </citation>
    <scope>NUCLEOTIDE SEQUENCE</scope>
    <source>
        <strain evidence="3">CButyricumLFYP62</strain>
    </source>
</reference>
<organism evidence="2 4">
    <name type="scientific">Clostridium butyricum</name>
    <dbReference type="NCBI Taxonomy" id="1492"/>
    <lineage>
        <taxon>Bacteria</taxon>
        <taxon>Bacillati</taxon>
        <taxon>Bacillota</taxon>
        <taxon>Clostridia</taxon>
        <taxon>Eubacteriales</taxon>
        <taxon>Clostridiaceae</taxon>
        <taxon>Clostridium</taxon>
    </lineage>
</organism>
<dbReference type="PANTHER" id="PTHR30292:SF0">
    <property type="entry name" value="5-OXOPROLINASE SUBUNIT A"/>
    <property type="match status" value="1"/>
</dbReference>
<evidence type="ECO:0000313" key="3">
    <source>
        <dbReference type="EMBL" id="VYU61505.1"/>
    </source>
</evidence>
<comment type="subunit">
    <text evidence="1">Forms a complex composed of PxpA, PxpB and PxpC.</text>
</comment>
<dbReference type="EMBL" id="CACRTU010000027">
    <property type="protein sequence ID" value="VYU61505.1"/>
    <property type="molecule type" value="Genomic_DNA"/>
</dbReference>
<evidence type="ECO:0000313" key="4">
    <source>
        <dbReference type="Proteomes" id="UP000474042"/>
    </source>
</evidence>
<dbReference type="GO" id="GO:0005524">
    <property type="term" value="F:ATP binding"/>
    <property type="evidence" value="ECO:0007669"/>
    <property type="project" value="UniProtKB-UniRule"/>
</dbReference>
<accession>A0A6L9EUA4</accession>
<dbReference type="AlphaFoldDB" id="A0A6L9EUA4"/>
<reference evidence="2 4" key="2">
    <citation type="submission" date="2020-01" db="EMBL/GenBank/DDBJ databases">
        <title>Genome sequence of a 1,3-propanediol producer, Clostridium butyricum S3.</title>
        <authorList>
            <person name="Zhou J."/>
        </authorList>
    </citation>
    <scope>NUCLEOTIDE SEQUENCE [LARGE SCALE GENOMIC DNA]</scope>
    <source>
        <strain evidence="2 4">S3</strain>
    </source>
</reference>
<comment type="catalytic activity">
    <reaction evidence="1">
        <text>5-oxo-L-proline + ATP + 2 H2O = L-glutamate + ADP + phosphate + H(+)</text>
        <dbReference type="Rhea" id="RHEA:10348"/>
        <dbReference type="ChEBI" id="CHEBI:15377"/>
        <dbReference type="ChEBI" id="CHEBI:15378"/>
        <dbReference type="ChEBI" id="CHEBI:29985"/>
        <dbReference type="ChEBI" id="CHEBI:30616"/>
        <dbReference type="ChEBI" id="CHEBI:43474"/>
        <dbReference type="ChEBI" id="CHEBI:58402"/>
        <dbReference type="ChEBI" id="CHEBI:456216"/>
        <dbReference type="EC" id="3.5.2.9"/>
    </reaction>
</comment>
<dbReference type="NCBIfam" id="NF003814">
    <property type="entry name" value="PRK05406.1-3"/>
    <property type="match status" value="1"/>
</dbReference>
<keyword evidence="1 2" id="KW-0378">Hydrolase</keyword>